<evidence type="ECO:0000313" key="1">
    <source>
        <dbReference type="EMBL" id="SFC68016.1"/>
    </source>
</evidence>
<sequence>MIKTLKKIFFVFAAFIIVFPAIANFIHIFSGHQHGLCDNYAKQHIHHPDLDCNLHKFHQNPALNLEILHFEPVVFTKQVKHSFSFYKFLNDFQYRLFELRGPPSLIA</sequence>
<accession>A0A1I1L4N6</accession>
<keyword evidence="2" id="KW-1185">Reference proteome</keyword>
<gene>
    <name evidence="1" type="ORF">SAMN04487907_10752</name>
</gene>
<dbReference type="Proteomes" id="UP000199438">
    <property type="component" value="Unassembled WGS sequence"/>
</dbReference>
<name>A0A1I1L4N6_9FLAO</name>
<reference evidence="2" key="1">
    <citation type="submission" date="2016-10" db="EMBL/GenBank/DDBJ databases">
        <authorList>
            <person name="Varghese N."/>
            <person name="Submissions S."/>
        </authorList>
    </citation>
    <scope>NUCLEOTIDE SEQUENCE [LARGE SCALE GENOMIC DNA]</scope>
    <source>
        <strain evidence="2">DSM 24499</strain>
    </source>
</reference>
<protein>
    <submittedName>
        <fullName evidence="1">Uncharacterized protein</fullName>
    </submittedName>
</protein>
<organism evidence="1 2">
    <name type="scientific">Zunongwangia mangrovi</name>
    <dbReference type="NCBI Taxonomy" id="1334022"/>
    <lineage>
        <taxon>Bacteria</taxon>
        <taxon>Pseudomonadati</taxon>
        <taxon>Bacteroidota</taxon>
        <taxon>Flavobacteriia</taxon>
        <taxon>Flavobacteriales</taxon>
        <taxon>Flavobacteriaceae</taxon>
        <taxon>Zunongwangia</taxon>
    </lineage>
</organism>
<dbReference type="STRING" id="1334022.SAMN04487907_10752"/>
<evidence type="ECO:0000313" key="2">
    <source>
        <dbReference type="Proteomes" id="UP000199438"/>
    </source>
</evidence>
<dbReference type="AlphaFoldDB" id="A0A1I1L4N6"/>
<proteinExistence type="predicted"/>
<dbReference type="EMBL" id="FOKV01000007">
    <property type="protein sequence ID" value="SFC68016.1"/>
    <property type="molecule type" value="Genomic_DNA"/>
</dbReference>